<proteinExistence type="predicted"/>
<accession>A0ABS5CZ92</accession>
<comment type="caution">
    <text evidence="3">The sequence shown here is derived from an EMBL/GenBank/DDBJ whole genome shotgun (WGS) entry which is preliminary data.</text>
</comment>
<name>A0ABS5CZ92_9MOLU</name>
<evidence type="ECO:0000256" key="2">
    <source>
        <dbReference type="SAM" id="MobiDB-lite"/>
    </source>
</evidence>
<dbReference type="EMBL" id="JACAOD020000020">
    <property type="protein sequence ID" value="MBP5836286.1"/>
    <property type="molecule type" value="Genomic_DNA"/>
</dbReference>
<evidence type="ECO:0000313" key="3">
    <source>
        <dbReference type="EMBL" id="MBP5836286.1"/>
    </source>
</evidence>
<keyword evidence="4" id="KW-1185">Reference proteome</keyword>
<feature type="non-terminal residue" evidence="3">
    <location>
        <position position="1"/>
    </location>
</feature>
<gene>
    <name evidence="3" type="ORF">CHTY_003525</name>
</gene>
<feature type="coiled-coil region" evidence="1">
    <location>
        <begin position="16"/>
        <end position="122"/>
    </location>
</feature>
<dbReference type="Proteomes" id="UP001195571">
    <property type="component" value="Unassembled WGS sequence"/>
</dbReference>
<evidence type="ECO:0000313" key="4">
    <source>
        <dbReference type="Proteomes" id="UP001195571"/>
    </source>
</evidence>
<organism evidence="3 4">
    <name type="scientific">Candidatus Phytoplasma meliae</name>
    <dbReference type="NCBI Taxonomy" id="1848402"/>
    <lineage>
        <taxon>Bacteria</taxon>
        <taxon>Bacillati</taxon>
        <taxon>Mycoplasmatota</taxon>
        <taxon>Mollicutes</taxon>
        <taxon>Acholeplasmatales</taxon>
        <taxon>Acholeplasmataceae</taxon>
        <taxon>Candidatus Phytoplasma</taxon>
        <taxon>16SrXIII (Mexican periwinkle virescence group)</taxon>
    </lineage>
</organism>
<sequence length="153" mass="18336">KEHPSMITKETLEMYTKDIDRDIAKLDADYKDYEKKIENYNTQMKSDNLFKEFENSRVLVKNIEKNEKSVINEYQKIIEELELKRKQMTDETKKEEPKILQIEQLEEKLAPINEEMKIIKEALKQTNPNYNKTQERIKQTNQTKIPELITIPS</sequence>
<feature type="region of interest" description="Disordered" evidence="2">
    <location>
        <begin position="130"/>
        <end position="153"/>
    </location>
</feature>
<reference evidence="3" key="1">
    <citation type="submission" date="2021-04" db="EMBL/GenBank/DDBJ databases">
        <title>Genomic features of Candidatus Phytoplasma meliae isolate ChTYXIII (1SrXIII-G).</title>
        <authorList>
            <person name="Fernandez F.D."/>
            <person name="Conci L.R."/>
        </authorList>
    </citation>
    <scope>NUCLEOTIDE SEQUENCE [LARGE SCALE GENOMIC DNA]</scope>
    <source>
        <strain evidence="3">ChTYXIII-Mo</strain>
    </source>
</reference>
<protein>
    <submittedName>
        <fullName evidence="3">DNA double-strand break repair protein Rad50</fullName>
    </submittedName>
</protein>
<keyword evidence="1" id="KW-0175">Coiled coil</keyword>
<evidence type="ECO:0000256" key="1">
    <source>
        <dbReference type="SAM" id="Coils"/>
    </source>
</evidence>